<sequence>CCFKKTSAMKLSKKVVEVARGDGMRRPFNRFVREIVDTAEEDQPRILQVNMTDQELEEHEAEGLRLHLNRIEARVQNQIYNIFSSLMDDYVAQGRADSFPGFRDSLYAWTREYFNMRLAESELRDDELILEYTDWIENRVQDRVQFEREMDSHLTGLPPYLAQLRDNTINILMTPQRPPTSPPVAPEIGEPLEQASAPQRFIGPLMQSRVPDAQPVLSPRELAELPHHAAALRQMRPKKPKHLIDADALAMTRDAFSQSSLGNLDNATFDPTTNSDQLNDTFAHGHEQMIPADDNEESSDMQIFVNHHDRLGRIQTTTPLNVENGLITEKCDDFVPEFCDDFSHAMRLVRLVFEKHILAVENFNAEMQNEFAGVVLQTPRNFLPIGKVSIETRHQRPL</sequence>
<dbReference type="EMBL" id="FN654929">
    <property type="protein sequence ID" value="CBY37250.1"/>
    <property type="molecule type" value="Genomic_DNA"/>
</dbReference>
<evidence type="ECO:0000313" key="1">
    <source>
        <dbReference type="EMBL" id="CBY37250.1"/>
    </source>
</evidence>
<name>E4YP52_OIKDI</name>
<gene>
    <name evidence="1" type="ORF">GSOID_T00030338001</name>
</gene>
<accession>E4YP52</accession>
<dbReference type="AlphaFoldDB" id="E4YP52"/>
<protein>
    <submittedName>
        <fullName evidence="1">Uncharacterized protein</fullName>
    </submittedName>
</protein>
<reference evidence="1" key="1">
    <citation type="journal article" date="2010" name="Science">
        <title>Plasticity of animal genome architecture unmasked by rapid evolution of a pelagic tunicate.</title>
        <authorList>
            <person name="Denoeud F."/>
            <person name="Henriet S."/>
            <person name="Mungpakdee S."/>
            <person name="Aury J.M."/>
            <person name="Da Silva C."/>
            <person name="Brinkmann H."/>
            <person name="Mikhaleva J."/>
            <person name="Olsen L.C."/>
            <person name="Jubin C."/>
            <person name="Canestro C."/>
            <person name="Bouquet J.M."/>
            <person name="Danks G."/>
            <person name="Poulain J."/>
            <person name="Campsteijn C."/>
            <person name="Adamski M."/>
            <person name="Cross I."/>
            <person name="Yadetie F."/>
            <person name="Muffato M."/>
            <person name="Louis A."/>
            <person name="Butcher S."/>
            <person name="Tsagkogeorga G."/>
            <person name="Konrad A."/>
            <person name="Singh S."/>
            <person name="Jensen M.F."/>
            <person name="Cong E.H."/>
            <person name="Eikeseth-Otteraa H."/>
            <person name="Noel B."/>
            <person name="Anthouard V."/>
            <person name="Porcel B.M."/>
            <person name="Kachouri-Lafond R."/>
            <person name="Nishino A."/>
            <person name="Ugolini M."/>
            <person name="Chourrout P."/>
            <person name="Nishida H."/>
            <person name="Aasland R."/>
            <person name="Huzurbazar S."/>
            <person name="Westhof E."/>
            <person name="Delsuc F."/>
            <person name="Lehrach H."/>
            <person name="Reinhardt R."/>
            <person name="Weissenbach J."/>
            <person name="Roy S.W."/>
            <person name="Artiguenave F."/>
            <person name="Postlethwait J.H."/>
            <person name="Manak J.R."/>
            <person name="Thompson E.M."/>
            <person name="Jaillon O."/>
            <person name="Du Pasquier L."/>
            <person name="Boudinot P."/>
            <person name="Liberles D.A."/>
            <person name="Volff J.N."/>
            <person name="Philippe H."/>
            <person name="Lenhard B."/>
            <person name="Roest Crollius H."/>
            <person name="Wincker P."/>
            <person name="Chourrout D."/>
        </authorList>
    </citation>
    <scope>NUCLEOTIDE SEQUENCE [LARGE SCALE GENOMIC DNA]</scope>
</reference>
<organism evidence="1">
    <name type="scientific">Oikopleura dioica</name>
    <name type="common">Tunicate</name>
    <dbReference type="NCBI Taxonomy" id="34765"/>
    <lineage>
        <taxon>Eukaryota</taxon>
        <taxon>Metazoa</taxon>
        <taxon>Chordata</taxon>
        <taxon>Tunicata</taxon>
        <taxon>Appendicularia</taxon>
        <taxon>Copelata</taxon>
        <taxon>Oikopleuridae</taxon>
        <taxon>Oikopleura</taxon>
    </lineage>
</organism>
<proteinExistence type="predicted"/>
<feature type="non-terminal residue" evidence="1">
    <location>
        <position position="1"/>
    </location>
</feature>
<dbReference type="Proteomes" id="UP000011014">
    <property type="component" value="Unassembled WGS sequence"/>
</dbReference>